<accession>A0A641AI54</accession>
<proteinExistence type="predicted"/>
<comment type="caution">
    <text evidence="1">The sequence shown here is derived from an EMBL/GenBank/DDBJ whole genome shotgun (WGS) entry which is preliminary data.</text>
</comment>
<organism evidence="1 2">
    <name type="scientific">Aeromicrobium fastidiosum</name>
    <dbReference type="NCBI Taxonomy" id="52699"/>
    <lineage>
        <taxon>Bacteria</taxon>
        <taxon>Bacillati</taxon>
        <taxon>Actinomycetota</taxon>
        <taxon>Actinomycetes</taxon>
        <taxon>Propionibacteriales</taxon>
        <taxon>Nocardioidaceae</taxon>
        <taxon>Aeromicrobium</taxon>
    </lineage>
</organism>
<evidence type="ECO:0000313" key="2">
    <source>
        <dbReference type="Proteomes" id="UP001515100"/>
    </source>
</evidence>
<keyword evidence="2" id="KW-1185">Reference proteome</keyword>
<dbReference type="AlphaFoldDB" id="A0A641AI54"/>
<dbReference type="RefSeq" id="WP_129185118.1">
    <property type="nucleotide sequence ID" value="NZ_JAGIOG010000001.1"/>
</dbReference>
<gene>
    <name evidence="1" type="ORF">ESP62_016825</name>
</gene>
<dbReference type="EMBL" id="SDPP02000005">
    <property type="protein sequence ID" value="KAA1373621.1"/>
    <property type="molecule type" value="Genomic_DNA"/>
</dbReference>
<dbReference type="Proteomes" id="UP001515100">
    <property type="component" value="Unassembled WGS sequence"/>
</dbReference>
<name>A0A641AI54_9ACTN</name>
<reference evidence="1" key="1">
    <citation type="submission" date="2019-09" db="EMBL/GenBank/DDBJ databases">
        <authorList>
            <person name="Li J."/>
        </authorList>
    </citation>
    <scope>NUCLEOTIDE SEQUENCE [LARGE SCALE GENOMIC DNA]</scope>
    <source>
        <strain evidence="1">NRBC 14897</strain>
    </source>
</reference>
<evidence type="ECO:0000313" key="1">
    <source>
        <dbReference type="EMBL" id="KAA1373621.1"/>
    </source>
</evidence>
<sequence length="170" mass="18809">MTWDAYNRRKETLREMLAIADRRRDVTITDLFETVENAREAFPTDTDLLFELQMTWFQRLSGQMDRLLSDSHDSPEMVPVTAWVNAAADLPGARALLDAHRDEPALRKAFAKELSYLALSAGAPAHGAALAAHGQRIQDAARDEVAAAPVVVPDDSRPSLMTRLRNAIAA</sequence>
<protein>
    <submittedName>
        <fullName evidence="1">Uncharacterized protein</fullName>
    </submittedName>
</protein>
<dbReference type="OrthoDB" id="3773711at2"/>